<dbReference type="PROSITE" id="PS50995">
    <property type="entry name" value="HTH_MARR_2"/>
    <property type="match status" value="1"/>
</dbReference>
<feature type="domain" description="HTH marR-type" evidence="1">
    <location>
        <begin position="13"/>
        <end position="149"/>
    </location>
</feature>
<dbReference type="EMBL" id="BAAAHE010000017">
    <property type="protein sequence ID" value="GAA0620346.1"/>
    <property type="molecule type" value="Genomic_DNA"/>
</dbReference>
<dbReference type="RefSeq" id="WP_344604919.1">
    <property type="nucleotide sequence ID" value="NZ_BAAAHE010000017.1"/>
</dbReference>
<dbReference type="InterPro" id="IPR039422">
    <property type="entry name" value="MarR/SlyA-like"/>
</dbReference>
<dbReference type="SUPFAM" id="SSF46785">
    <property type="entry name" value="Winged helix' DNA-binding domain"/>
    <property type="match status" value="1"/>
</dbReference>
<dbReference type="InterPro" id="IPR036388">
    <property type="entry name" value="WH-like_DNA-bd_sf"/>
</dbReference>
<reference evidence="2 3" key="1">
    <citation type="journal article" date="2019" name="Int. J. Syst. Evol. Microbiol.">
        <title>The Global Catalogue of Microorganisms (GCM) 10K type strain sequencing project: providing services to taxonomists for standard genome sequencing and annotation.</title>
        <authorList>
            <consortium name="The Broad Institute Genomics Platform"/>
            <consortium name="The Broad Institute Genome Sequencing Center for Infectious Disease"/>
            <person name="Wu L."/>
            <person name="Ma J."/>
        </authorList>
    </citation>
    <scope>NUCLEOTIDE SEQUENCE [LARGE SCALE GENOMIC DNA]</scope>
    <source>
        <strain evidence="2 3">JCM 10671</strain>
    </source>
</reference>
<comment type="caution">
    <text evidence="2">The sequence shown here is derived from an EMBL/GenBank/DDBJ whole genome shotgun (WGS) entry which is preliminary data.</text>
</comment>
<accession>A0ABN1GVA3</accession>
<dbReference type="Gene3D" id="1.10.10.10">
    <property type="entry name" value="Winged helix-like DNA-binding domain superfamily/Winged helix DNA-binding domain"/>
    <property type="match status" value="1"/>
</dbReference>
<dbReference type="InterPro" id="IPR000835">
    <property type="entry name" value="HTH_MarR-typ"/>
</dbReference>
<dbReference type="PANTHER" id="PTHR33164">
    <property type="entry name" value="TRANSCRIPTIONAL REGULATOR, MARR FAMILY"/>
    <property type="match status" value="1"/>
</dbReference>
<gene>
    <name evidence="2" type="ORF">GCM10009547_23670</name>
</gene>
<evidence type="ECO:0000259" key="1">
    <source>
        <dbReference type="PROSITE" id="PS50995"/>
    </source>
</evidence>
<name>A0ABN1GVA3_9ACTN</name>
<proteinExistence type="predicted"/>
<evidence type="ECO:0000313" key="3">
    <source>
        <dbReference type="Proteomes" id="UP001500957"/>
    </source>
</evidence>
<dbReference type="Proteomes" id="UP001500957">
    <property type="component" value="Unassembled WGS sequence"/>
</dbReference>
<dbReference type="SMART" id="SM00347">
    <property type="entry name" value="HTH_MARR"/>
    <property type="match status" value="1"/>
</dbReference>
<evidence type="ECO:0000313" key="2">
    <source>
        <dbReference type="EMBL" id="GAA0620346.1"/>
    </source>
</evidence>
<protein>
    <recommendedName>
        <fullName evidence="1">HTH marR-type domain-containing protein</fullName>
    </recommendedName>
</protein>
<keyword evidence="3" id="KW-1185">Reference proteome</keyword>
<dbReference type="CDD" id="cd00090">
    <property type="entry name" value="HTH_ARSR"/>
    <property type="match status" value="1"/>
</dbReference>
<organism evidence="2 3">
    <name type="scientific">Sporichthya brevicatena</name>
    <dbReference type="NCBI Taxonomy" id="171442"/>
    <lineage>
        <taxon>Bacteria</taxon>
        <taxon>Bacillati</taxon>
        <taxon>Actinomycetota</taxon>
        <taxon>Actinomycetes</taxon>
        <taxon>Sporichthyales</taxon>
        <taxon>Sporichthyaceae</taxon>
        <taxon>Sporichthya</taxon>
    </lineage>
</organism>
<dbReference type="InterPro" id="IPR011991">
    <property type="entry name" value="ArsR-like_HTH"/>
</dbReference>
<dbReference type="InterPro" id="IPR036390">
    <property type="entry name" value="WH_DNA-bd_sf"/>
</dbReference>
<dbReference type="Pfam" id="PF12802">
    <property type="entry name" value="MarR_2"/>
    <property type="match status" value="1"/>
</dbReference>
<sequence length="156" mass="17618">MPPQDATPESPVEGWITVTIHQLVERLDRFADQRLRDRYGMTYSQFIFMADLVCADPERLPDVSEMARRLGVSKAAVSKRLHNFVAAGWIESQSDSTNARRVVLCPTPAGRSLVHRATEDLDRCFTDLFDDLDGIDLGALHSQLKRIHEILDQKGI</sequence>
<dbReference type="PANTHER" id="PTHR33164:SF43">
    <property type="entry name" value="HTH-TYPE TRANSCRIPTIONAL REPRESSOR YETL"/>
    <property type="match status" value="1"/>
</dbReference>